<evidence type="ECO:0000313" key="3">
    <source>
        <dbReference type="Proteomes" id="UP000728032"/>
    </source>
</evidence>
<organism evidence="2">
    <name type="scientific">Oppiella nova</name>
    <dbReference type="NCBI Taxonomy" id="334625"/>
    <lineage>
        <taxon>Eukaryota</taxon>
        <taxon>Metazoa</taxon>
        <taxon>Ecdysozoa</taxon>
        <taxon>Arthropoda</taxon>
        <taxon>Chelicerata</taxon>
        <taxon>Arachnida</taxon>
        <taxon>Acari</taxon>
        <taxon>Acariformes</taxon>
        <taxon>Sarcoptiformes</taxon>
        <taxon>Oribatida</taxon>
        <taxon>Brachypylina</taxon>
        <taxon>Oppioidea</taxon>
        <taxon>Oppiidae</taxon>
        <taxon>Oppiella</taxon>
    </lineage>
</organism>
<evidence type="ECO:0000256" key="1">
    <source>
        <dbReference type="SAM" id="MobiDB-lite"/>
    </source>
</evidence>
<accession>A0A7R9MMI9</accession>
<evidence type="ECO:0000313" key="2">
    <source>
        <dbReference type="EMBL" id="CAD7661841.1"/>
    </source>
</evidence>
<dbReference type="EMBL" id="CAJPVJ010025253">
    <property type="protein sequence ID" value="CAG2178977.1"/>
    <property type="molecule type" value="Genomic_DNA"/>
</dbReference>
<protein>
    <submittedName>
        <fullName evidence="2">Uncharacterized protein</fullName>
    </submittedName>
</protein>
<dbReference type="Proteomes" id="UP000728032">
    <property type="component" value="Unassembled WGS sequence"/>
</dbReference>
<dbReference type="AlphaFoldDB" id="A0A7R9MMI9"/>
<name>A0A7R9MMI9_9ACAR</name>
<reference evidence="2" key="1">
    <citation type="submission" date="2020-11" db="EMBL/GenBank/DDBJ databases">
        <authorList>
            <person name="Tran Van P."/>
        </authorList>
    </citation>
    <scope>NUCLEOTIDE SEQUENCE</scope>
</reference>
<proteinExistence type="predicted"/>
<gene>
    <name evidence="2" type="ORF">ONB1V03_LOCUS18401</name>
</gene>
<dbReference type="EMBL" id="OC940078">
    <property type="protein sequence ID" value="CAD7661841.1"/>
    <property type="molecule type" value="Genomic_DNA"/>
</dbReference>
<sequence>MGPYEGNLCEAVYSWILWRVMKHFRGLASELSLRNQLQHRQQYEDMSERLSQFIQLFHSYVKPPESPDSTPGSHSTPTQTFVAQ</sequence>
<feature type="compositionally biased region" description="Polar residues" evidence="1">
    <location>
        <begin position="67"/>
        <end position="84"/>
    </location>
</feature>
<feature type="region of interest" description="Disordered" evidence="1">
    <location>
        <begin position="61"/>
        <end position="84"/>
    </location>
</feature>
<keyword evidence="3" id="KW-1185">Reference proteome</keyword>